<accession>A0ABX7BGN3</accession>
<evidence type="ECO:0000256" key="1">
    <source>
        <dbReference type="SAM" id="MobiDB-lite"/>
    </source>
</evidence>
<geneLocation type="plasmid" evidence="2 3">
    <name>pTT6-2</name>
</geneLocation>
<feature type="region of interest" description="Disordered" evidence="1">
    <location>
        <begin position="47"/>
        <end position="68"/>
    </location>
</feature>
<gene>
    <name evidence="2" type="ORF">IGS68_33570</name>
</gene>
<dbReference type="EMBL" id="CP067422">
    <property type="protein sequence ID" value="QQP93552.1"/>
    <property type="molecule type" value="Genomic_DNA"/>
</dbReference>
<dbReference type="Proteomes" id="UP000595197">
    <property type="component" value="Plasmid pTT6-2"/>
</dbReference>
<keyword evidence="3" id="KW-1185">Reference proteome</keyword>
<evidence type="ECO:0000313" key="3">
    <source>
        <dbReference type="Proteomes" id="UP000595197"/>
    </source>
</evidence>
<dbReference type="RefSeq" id="WP_201083193.1">
    <property type="nucleotide sequence ID" value="NZ_CP067422.1"/>
</dbReference>
<proteinExistence type="predicted"/>
<reference evidence="2" key="1">
    <citation type="submission" date="2021-02" db="EMBL/GenBank/DDBJ databases">
        <title>Skermanella TT6 skin isolate.</title>
        <authorList>
            <person name="Lee K."/>
            <person name="Ganzorig M."/>
        </authorList>
    </citation>
    <scope>NUCLEOTIDE SEQUENCE</scope>
    <source>
        <strain evidence="2">TT6</strain>
    </source>
</reference>
<name>A0ABX7BGN3_9PROT</name>
<evidence type="ECO:0000313" key="2">
    <source>
        <dbReference type="EMBL" id="QQP93552.1"/>
    </source>
</evidence>
<organism evidence="2 3">
    <name type="scientific">Skermanella cutis</name>
    <dbReference type="NCBI Taxonomy" id="2775420"/>
    <lineage>
        <taxon>Bacteria</taxon>
        <taxon>Pseudomonadati</taxon>
        <taxon>Pseudomonadota</taxon>
        <taxon>Alphaproteobacteria</taxon>
        <taxon>Rhodospirillales</taxon>
        <taxon>Azospirillaceae</taxon>
        <taxon>Skermanella</taxon>
    </lineage>
</organism>
<protein>
    <submittedName>
        <fullName evidence="2">Uncharacterized protein</fullName>
    </submittedName>
</protein>
<keyword evidence="2" id="KW-0614">Plasmid</keyword>
<sequence>MLTSLAGSDHSFAFGEIVDLPDPTALAWIEAGIAAAISESEPAKPVIEEATAPAVPEKATIRRGKRAK</sequence>